<dbReference type="PANTHER" id="PTHR21386">
    <property type="entry name" value="INSCUTEABLE"/>
    <property type="match status" value="1"/>
</dbReference>
<reference evidence="4" key="1">
    <citation type="submission" date="2025-08" db="UniProtKB">
        <authorList>
            <consortium name="RefSeq"/>
        </authorList>
    </citation>
    <scope>IDENTIFICATION</scope>
    <source>
        <tissue evidence="4">Adult</tissue>
    </source>
</reference>
<accession>A0ABM3JH53</accession>
<dbReference type="GeneID" id="105225447"/>
<organism evidence="3 4">
    <name type="scientific">Bactrocera dorsalis</name>
    <name type="common">Oriental fruit fly</name>
    <name type="synonym">Dacus dorsalis</name>
    <dbReference type="NCBI Taxonomy" id="27457"/>
    <lineage>
        <taxon>Eukaryota</taxon>
        <taxon>Metazoa</taxon>
        <taxon>Ecdysozoa</taxon>
        <taxon>Arthropoda</taxon>
        <taxon>Hexapoda</taxon>
        <taxon>Insecta</taxon>
        <taxon>Pterygota</taxon>
        <taxon>Neoptera</taxon>
        <taxon>Endopterygota</taxon>
        <taxon>Diptera</taxon>
        <taxon>Brachycera</taxon>
        <taxon>Muscomorpha</taxon>
        <taxon>Tephritoidea</taxon>
        <taxon>Tephritidae</taxon>
        <taxon>Bactrocera</taxon>
        <taxon>Bactrocera</taxon>
    </lineage>
</organism>
<evidence type="ECO:0000313" key="4">
    <source>
        <dbReference type="RefSeq" id="XP_049308556.1"/>
    </source>
</evidence>
<dbReference type="Proteomes" id="UP001652620">
    <property type="component" value="Chromosome 3"/>
</dbReference>
<feature type="region of interest" description="Disordered" evidence="1">
    <location>
        <begin position="250"/>
        <end position="320"/>
    </location>
</feature>
<dbReference type="PANTHER" id="PTHR21386:SF0">
    <property type="entry name" value="PROTEIN INSCUTEABLE HOMOLOG"/>
    <property type="match status" value="1"/>
</dbReference>
<dbReference type="Gene3D" id="1.25.10.10">
    <property type="entry name" value="Leucine-rich Repeat Variant"/>
    <property type="match status" value="1"/>
</dbReference>
<protein>
    <submittedName>
        <fullName evidence="4">Uncharacterized protein LOC105225447</fullName>
    </submittedName>
</protein>
<evidence type="ECO:0000313" key="3">
    <source>
        <dbReference type="Proteomes" id="UP001652620"/>
    </source>
</evidence>
<dbReference type="SUPFAM" id="SSF48371">
    <property type="entry name" value="ARM repeat"/>
    <property type="match status" value="1"/>
</dbReference>
<feature type="region of interest" description="Disordered" evidence="1">
    <location>
        <begin position="93"/>
        <end position="167"/>
    </location>
</feature>
<evidence type="ECO:0000259" key="2">
    <source>
        <dbReference type="Pfam" id="PF19427"/>
    </source>
</evidence>
<dbReference type="InterPro" id="IPR011989">
    <property type="entry name" value="ARM-like"/>
</dbReference>
<dbReference type="CDD" id="cd21966">
    <property type="entry name" value="INSC_LBD"/>
    <property type="match status" value="1"/>
</dbReference>
<proteinExistence type="predicted"/>
<feature type="compositionally biased region" description="Acidic residues" evidence="1">
    <location>
        <begin position="287"/>
        <end position="296"/>
    </location>
</feature>
<dbReference type="Pfam" id="PF19427">
    <property type="entry name" value="Insc_C"/>
    <property type="match status" value="1"/>
</dbReference>
<evidence type="ECO:0000256" key="1">
    <source>
        <dbReference type="SAM" id="MobiDB-lite"/>
    </source>
</evidence>
<feature type="domain" description="Protein inscuteable homologue C-terminal" evidence="2">
    <location>
        <begin position="586"/>
        <end position="873"/>
    </location>
</feature>
<sequence>MAFQRSYSKVWWGSDNQQLPSSLALSSAAGGASSIGDGSSFTSGGFYYGSYFTQKTQQLNAQRTHYNNHSGGYHSLDSGSFRSHVGNLSRIQEVDDEHNNSKLSWGKRDSPGSLRSQDSGFSDNDESHSGRSLGGRSSKPSSPSAKSTGSARSAASSPSSVRSVAVETPPTVIRRVGKSEFYSPLVNVSRRISFPGSPATTAALDAALAAKQDSTSHLPKCLTSDELLMDEAVSAAKKLNFDDANASGGLAVAGPQQAQQQQPKRRRRIIRQPTKPMSPTKRRTLVEETDNSDEERDAGSAVNSFDELDRSAEHNRSRTRLHVVPDYNNETVYLGVAATTPTTKPYNNETVVLGAGGEITSATSEDNNNNTLKYEALDMDDTLSPLKETEQRFLASTSTPKAAQGSSVKPWTQMSFRHVTHEYDNPLLNGHAPDLQHWLHDLRSSYEHEVMSTLQTKSIAQEAFKNLTITTNTVAKLIRQLQQRALSMQSDFERVERILSGAQEATLHEALSGAEQLVENVAEFTQVLERRAVFFNESRADRKRYDENIQQIRIITKDTRYSIERQHYINLESLLDDVHVLKRYLLISLRQLFEKMVRVIVQSVEQGHCDLMLRANINMIATLMNIDYEGFASLTDAFVQSEAVRALFIVCLENKLSSVRAQALRALATVCCSPAAIAQLGACGGIEIVRDIIQVPGKERKGEFKRGDIERREAVSLLTQITAAWHGPEHRVDGLKACAEIIVEGLTQLITDTACAQTLLLCAAALNNLSRIEVTSHYSIMSNEAIFKLIEVVQARGEEASIFLYEQIVAMLHNMSMNKKCHSHLANGSIINFITCAYQTEFYKCYESRAESDAQRRTIKAILHTLTHLVHESSLGIELLEQHRVPAFFRQALSIGNAGGGGGAGAGMEVWSLDGSHGRDISALARQLLQAQKQEQTAAQVGCDGALTTATGSGAGAQAMAGAVGGSGNGSGSGRGNFKFNLTRQESFV</sequence>
<dbReference type="RefSeq" id="XP_049308556.1">
    <property type="nucleotide sequence ID" value="XM_049452599.1"/>
</dbReference>
<gene>
    <name evidence="4" type="primary">LOC105225447</name>
</gene>
<dbReference type="InterPro" id="IPR016024">
    <property type="entry name" value="ARM-type_fold"/>
</dbReference>
<dbReference type="InterPro" id="IPR039921">
    <property type="entry name" value="Inscuteable"/>
</dbReference>
<keyword evidence="3" id="KW-1185">Reference proteome</keyword>
<feature type="compositionally biased region" description="Polar residues" evidence="1">
    <location>
        <begin position="113"/>
        <end position="122"/>
    </location>
</feature>
<name>A0ABM3JH53_BACDO</name>
<dbReference type="InterPro" id="IPR045789">
    <property type="entry name" value="Insc_C"/>
</dbReference>
<feature type="compositionally biased region" description="Basic and acidic residues" evidence="1">
    <location>
        <begin position="307"/>
        <end position="316"/>
    </location>
</feature>
<feature type="compositionally biased region" description="Low complexity" evidence="1">
    <location>
        <begin position="130"/>
        <end position="166"/>
    </location>
</feature>